<dbReference type="Gramene" id="CMO186CT">
    <property type="protein sequence ID" value="CMO186CT"/>
    <property type="gene ID" value="CMO186C"/>
</dbReference>
<dbReference type="RefSeq" id="XP_005537579.1">
    <property type="nucleotide sequence ID" value="XM_005537522.1"/>
</dbReference>
<evidence type="ECO:0000313" key="1">
    <source>
        <dbReference type="EMBL" id="BAM81543.1"/>
    </source>
</evidence>
<proteinExistence type="predicted"/>
<reference evidence="1 2" key="2">
    <citation type="journal article" date="2007" name="BMC Biol.">
        <title>A 100%-complete sequence reveals unusually simple genomic features in the hot-spring red alga Cyanidioschyzon merolae.</title>
        <authorList>
            <person name="Nozaki H."/>
            <person name="Takano H."/>
            <person name="Misumi O."/>
            <person name="Terasawa K."/>
            <person name="Matsuzaki M."/>
            <person name="Maruyama S."/>
            <person name="Nishida K."/>
            <person name="Yagisawa F."/>
            <person name="Yoshida Y."/>
            <person name="Fujiwara T."/>
            <person name="Takio S."/>
            <person name="Tamura K."/>
            <person name="Chung S.J."/>
            <person name="Nakamura S."/>
            <person name="Kuroiwa H."/>
            <person name="Tanaka K."/>
            <person name="Sato N."/>
            <person name="Kuroiwa T."/>
        </authorList>
    </citation>
    <scope>NUCLEOTIDE SEQUENCE [LARGE SCALE GENOMIC DNA]</scope>
    <source>
        <strain evidence="1 2">10D</strain>
    </source>
</reference>
<dbReference type="PANTHER" id="PTHR15852">
    <property type="entry name" value="PLASTID TRANSCRIPTIONALLY ACTIVE PROTEIN"/>
    <property type="match status" value="1"/>
</dbReference>
<sequence>MEPLAFAPDGWFGHWVERRPVCRCSVPRVNAVFRSRHREEVRASLEPNDPKRRTFIKQVGVGIAAFMTQWLLGAVSDARAREPPPTGPCPNCRGKGRVVCDMCGGTGFWRAGGFAEDKRAQYKGTVCPQCDGKGNLVCPVCLGTGEANIRGMLRRRRVPTESGRTLQTNFPEDDQS</sequence>
<reference evidence="1 2" key="1">
    <citation type="journal article" date="2004" name="Nature">
        <title>Genome sequence of the ultrasmall unicellular red alga Cyanidioschyzon merolae 10D.</title>
        <authorList>
            <person name="Matsuzaki M."/>
            <person name="Misumi O."/>
            <person name="Shin-i T."/>
            <person name="Maruyama S."/>
            <person name="Takahara M."/>
            <person name="Miyagishima S."/>
            <person name="Mori T."/>
            <person name="Nishida K."/>
            <person name="Yagisawa F."/>
            <person name="Nishida K."/>
            <person name="Yoshida Y."/>
            <person name="Nishimura Y."/>
            <person name="Nakao S."/>
            <person name="Kobayashi T."/>
            <person name="Momoyama Y."/>
            <person name="Higashiyama T."/>
            <person name="Minoda A."/>
            <person name="Sano M."/>
            <person name="Nomoto H."/>
            <person name="Oishi K."/>
            <person name="Hayashi H."/>
            <person name="Ohta F."/>
            <person name="Nishizaka S."/>
            <person name="Haga S."/>
            <person name="Miura S."/>
            <person name="Morishita T."/>
            <person name="Kabeya Y."/>
            <person name="Terasawa K."/>
            <person name="Suzuki Y."/>
            <person name="Ishii Y."/>
            <person name="Asakawa S."/>
            <person name="Takano H."/>
            <person name="Ohta N."/>
            <person name="Kuroiwa H."/>
            <person name="Tanaka K."/>
            <person name="Shimizu N."/>
            <person name="Sugano S."/>
            <person name="Sato N."/>
            <person name="Nozaki H."/>
            <person name="Ogasawara N."/>
            <person name="Kohara Y."/>
            <person name="Kuroiwa T."/>
        </authorList>
    </citation>
    <scope>NUCLEOTIDE SEQUENCE [LARGE SCALE GENOMIC DNA]</scope>
    <source>
        <strain evidence="1 2">10D</strain>
    </source>
</reference>
<keyword evidence="2" id="KW-1185">Reference proteome</keyword>
<dbReference type="PANTHER" id="PTHR15852:SF56">
    <property type="entry name" value="PROTEIN PHOTOSYSTEM I ASSEMBLY 2, CHLOROPLASTIC"/>
    <property type="match status" value="1"/>
</dbReference>
<dbReference type="AlphaFoldDB" id="M1VJM1"/>
<dbReference type="eggNOG" id="ENOG502RZYB">
    <property type="taxonomic scope" value="Eukaryota"/>
</dbReference>
<name>M1VJM1_CYAM1</name>
<dbReference type="Proteomes" id="UP000007014">
    <property type="component" value="Chromosome 15"/>
</dbReference>
<dbReference type="OrthoDB" id="513375at2759"/>
<organism evidence="1 2">
    <name type="scientific">Cyanidioschyzon merolae (strain NIES-3377 / 10D)</name>
    <name type="common">Unicellular red alga</name>
    <dbReference type="NCBI Taxonomy" id="280699"/>
    <lineage>
        <taxon>Eukaryota</taxon>
        <taxon>Rhodophyta</taxon>
        <taxon>Bangiophyceae</taxon>
        <taxon>Cyanidiales</taxon>
        <taxon>Cyanidiaceae</taxon>
        <taxon>Cyanidioschyzon</taxon>
    </lineage>
</organism>
<accession>M1VJM1</accession>
<dbReference type="InterPro" id="IPR036410">
    <property type="entry name" value="HSP_DnaJ_Cys-rich_dom_sf"/>
</dbReference>
<evidence type="ECO:0000313" key="2">
    <source>
        <dbReference type="Proteomes" id="UP000007014"/>
    </source>
</evidence>
<dbReference type="KEGG" id="cme:CYME_CMO186C"/>
<protein>
    <submittedName>
        <fullName evidence="1">Uncharacterized protein</fullName>
    </submittedName>
</protein>
<gene>
    <name evidence="1" type="ORF">CYME_CMO186C</name>
</gene>
<dbReference type="SUPFAM" id="SSF57938">
    <property type="entry name" value="DnaJ/Hsp40 cysteine-rich domain"/>
    <property type="match status" value="1"/>
</dbReference>
<dbReference type="EMBL" id="AP006497">
    <property type="protein sequence ID" value="BAM81543.1"/>
    <property type="molecule type" value="Genomic_DNA"/>
</dbReference>
<dbReference type="GeneID" id="16995636"/>
<dbReference type="STRING" id="280699.M1VJM1"/>
<dbReference type="HOGENOM" id="CLU_1527337_0_0_1"/>